<evidence type="ECO:0000313" key="9">
    <source>
        <dbReference type="Proteomes" id="UP000075806"/>
    </source>
</evidence>
<evidence type="ECO:0000259" key="7">
    <source>
        <dbReference type="Pfam" id="PF17851"/>
    </source>
</evidence>
<dbReference type="Gene3D" id="2.60.120.200">
    <property type="match status" value="1"/>
</dbReference>
<dbReference type="SUPFAM" id="SSF75005">
    <property type="entry name" value="Arabinanase/levansucrase/invertase"/>
    <property type="match status" value="1"/>
</dbReference>
<dbReference type="SUPFAM" id="SSF49899">
    <property type="entry name" value="Concanavalin A-like lectins/glucanases"/>
    <property type="match status" value="1"/>
</dbReference>
<dbReference type="Pfam" id="PF17851">
    <property type="entry name" value="GH43_C2"/>
    <property type="match status" value="1"/>
</dbReference>
<dbReference type="InterPro" id="IPR006710">
    <property type="entry name" value="Glyco_hydro_43"/>
</dbReference>
<dbReference type="GO" id="GO:0005975">
    <property type="term" value="P:carbohydrate metabolic process"/>
    <property type="evidence" value="ECO:0007669"/>
    <property type="project" value="InterPro"/>
</dbReference>
<protein>
    <submittedName>
        <fullName evidence="8">Glycoside hydrolase</fullName>
    </submittedName>
</protein>
<evidence type="ECO:0000256" key="4">
    <source>
        <dbReference type="PIRSR" id="PIRSR606710-1"/>
    </source>
</evidence>
<dbReference type="PANTHER" id="PTHR42812:SF15">
    <property type="entry name" value="HYDROLASE, PUTATIVE (AFU_ORTHOLOGUE AFUA_2G00930)-RELATED"/>
    <property type="match status" value="1"/>
</dbReference>
<feature type="active site" description="Proton donor" evidence="4">
    <location>
        <position position="181"/>
    </location>
</feature>
<dbReference type="Pfam" id="PF04616">
    <property type="entry name" value="Glyco_hydro_43"/>
    <property type="match status" value="1"/>
</dbReference>
<dbReference type="RefSeq" id="WP_061949926.1">
    <property type="nucleotide sequence ID" value="NZ_LTAO01000037.1"/>
</dbReference>
<dbReference type="CDD" id="cd09001">
    <property type="entry name" value="GH43_FsAxh1-like"/>
    <property type="match status" value="1"/>
</dbReference>
<dbReference type="GO" id="GO:0004553">
    <property type="term" value="F:hydrolase activity, hydrolyzing O-glycosyl compounds"/>
    <property type="evidence" value="ECO:0007669"/>
    <property type="project" value="InterPro"/>
</dbReference>
<keyword evidence="9" id="KW-1185">Reference proteome</keyword>
<dbReference type="Proteomes" id="UP000075806">
    <property type="component" value="Unassembled WGS sequence"/>
</dbReference>
<evidence type="ECO:0000256" key="3">
    <source>
        <dbReference type="ARBA" id="ARBA00023295"/>
    </source>
</evidence>
<dbReference type="OrthoDB" id="9801455at2"/>
<feature type="active site" description="Proton acceptor" evidence="4">
    <location>
        <position position="17"/>
    </location>
</feature>
<evidence type="ECO:0000256" key="1">
    <source>
        <dbReference type="ARBA" id="ARBA00009865"/>
    </source>
</evidence>
<feature type="domain" description="Beta-xylosidase C-terminal Concanavalin A-like" evidence="7">
    <location>
        <begin position="306"/>
        <end position="499"/>
    </location>
</feature>
<comment type="caution">
    <text evidence="8">The sequence shown here is derived from an EMBL/GenBank/DDBJ whole genome shotgun (WGS) entry which is preliminary data.</text>
</comment>
<evidence type="ECO:0000256" key="6">
    <source>
        <dbReference type="RuleBase" id="RU361187"/>
    </source>
</evidence>
<name>A0A162CWV6_9BACI</name>
<sequence length="501" mass="57890">MSQILIQNPIIWADVPDPCIIRVHDTYYMTSTSMHSMPGCPIMKSINLRDWEICSYVFNTFETNEHHELLNGKDIYGRGAWATSLRYHEGTYYVCFSSNDTQQFYIYQTEDIEGGSWERHVLQGLHHDPSLLFDEDRTYVIYGNGKIMIAELTKDASSHKEDGINEVLFETETDGIGLRCEGCHAYKLNGFYYLFFIEWPQFGNKRRRQVCYRSKNLFGPYESKIILDDDLGYLNQGVAQGGIVDTLEGEWFSLLFQDHGAVGRVPILLPLTWSNNWPVLDRSGKAPLSFLASFPDSENKPIVVADDFNYLENKLALQWQWNHNPDPRLWSLTEKPGCLRLRTGYLSPSVEFAKNTLTQRTEGPACKVTTSLHFKNMKVGDRAGLVALQHYYATVAITKESEGFTIVMGKRGENGYEDEVESLPFDKELIYLRMDFHFVNNQDTVKCYYSEDEINWISIGETHQLRYTLDHFMGCRIGLFNYASKDIGGFVDFNYFRYEKL</sequence>
<dbReference type="InterPro" id="IPR041542">
    <property type="entry name" value="GH43_C2"/>
</dbReference>
<organism evidence="8 9">
    <name type="scientific">Alkalihalobacillus trypoxylicola</name>
    <dbReference type="NCBI Taxonomy" id="519424"/>
    <lineage>
        <taxon>Bacteria</taxon>
        <taxon>Bacillati</taxon>
        <taxon>Bacillota</taxon>
        <taxon>Bacilli</taxon>
        <taxon>Bacillales</taxon>
        <taxon>Bacillaceae</taxon>
        <taxon>Alkalihalobacillus</taxon>
    </lineage>
</organism>
<dbReference type="AlphaFoldDB" id="A0A162CWV6"/>
<evidence type="ECO:0000256" key="2">
    <source>
        <dbReference type="ARBA" id="ARBA00022801"/>
    </source>
</evidence>
<dbReference type="InterPro" id="IPR023296">
    <property type="entry name" value="Glyco_hydro_beta-prop_sf"/>
</dbReference>
<reference evidence="8" key="1">
    <citation type="submission" date="2016-02" db="EMBL/GenBank/DDBJ databases">
        <title>Genome sequence of Bacillus trypoxylicola KCTC 13244(T).</title>
        <authorList>
            <person name="Jeong H."/>
            <person name="Park S.-H."/>
            <person name="Choi S.-K."/>
        </authorList>
    </citation>
    <scope>NUCLEOTIDE SEQUENCE [LARGE SCALE GENOMIC DNA]</scope>
    <source>
        <strain evidence="8">KCTC 13244</strain>
    </source>
</reference>
<keyword evidence="3 6" id="KW-0326">Glycosidase</keyword>
<gene>
    <name evidence="8" type="ORF">AZF04_11540</name>
</gene>
<keyword evidence="2 6" id="KW-0378">Hydrolase</keyword>
<dbReference type="InterPro" id="IPR051795">
    <property type="entry name" value="Glycosyl_Hydrlase_43"/>
</dbReference>
<feature type="site" description="Important for catalytic activity, responsible for pKa modulation of the active site Glu and correct orientation of both the proton donor and substrate" evidence="5">
    <location>
        <position position="128"/>
    </location>
</feature>
<proteinExistence type="inferred from homology"/>
<evidence type="ECO:0000256" key="5">
    <source>
        <dbReference type="PIRSR" id="PIRSR606710-2"/>
    </source>
</evidence>
<accession>A0A162CWV6</accession>
<dbReference type="Gene3D" id="2.115.10.20">
    <property type="entry name" value="Glycosyl hydrolase domain, family 43"/>
    <property type="match status" value="1"/>
</dbReference>
<dbReference type="STRING" id="519424.AZF04_11540"/>
<comment type="similarity">
    <text evidence="1 6">Belongs to the glycosyl hydrolase 43 family.</text>
</comment>
<dbReference type="InterPro" id="IPR013320">
    <property type="entry name" value="ConA-like_dom_sf"/>
</dbReference>
<dbReference type="EMBL" id="LTAO01000037">
    <property type="protein sequence ID" value="KYG26966.1"/>
    <property type="molecule type" value="Genomic_DNA"/>
</dbReference>
<dbReference type="PANTHER" id="PTHR42812">
    <property type="entry name" value="BETA-XYLOSIDASE"/>
    <property type="match status" value="1"/>
</dbReference>
<evidence type="ECO:0000313" key="8">
    <source>
        <dbReference type="EMBL" id="KYG26966.1"/>
    </source>
</evidence>